<reference evidence="2" key="2">
    <citation type="journal article" date="2021" name="PeerJ">
        <title>Extensive microbial diversity within the chicken gut microbiome revealed by metagenomics and culture.</title>
        <authorList>
            <person name="Gilroy R."/>
            <person name="Ravi A."/>
            <person name="Getino M."/>
            <person name="Pursley I."/>
            <person name="Horton D.L."/>
            <person name="Alikhan N.F."/>
            <person name="Baker D."/>
            <person name="Gharbi K."/>
            <person name="Hall N."/>
            <person name="Watson M."/>
            <person name="Adriaenssens E.M."/>
            <person name="Foster-Nyarko E."/>
            <person name="Jarju S."/>
            <person name="Secka A."/>
            <person name="Antonio M."/>
            <person name="Oren A."/>
            <person name="Chaudhuri R.R."/>
            <person name="La Ragione R."/>
            <person name="Hildebrand F."/>
            <person name="Pallen M.J."/>
        </authorList>
    </citation>
    <scope>NUCLEOTIDE SEQUENCE</scope>
    <source>
        <strain evidence="2">CHK195-15760</strain>
    </source>
</reference>
<dbReference type="AlphaFoldDB" id="A0A9D1S9W2"/>
<dbReference type="EMBL" id="DVNH01000026">
    <property type="protein sequence ID" value="HIU51773.1"/>
    <property type="molecule type" value="Genomic_DNA"/>
</dbReference>
<accession>A0A9D1S9W2</accession>
<organism evidence="2 3">
    <name type="scientific">Candidatus Merdicola faecigallinarum</name>
    <dbReference type="NCBI Taxonomy" id="2840862"/>
    <lineage>
        <taxon>Bacteria</taxon>
        <taxon>Bacillati</taxon>
        <taxon>Bacillota</taxon>
        <taxon>Clostridia</taxon>
        <taxon>Candidatus Merdicola</taxon>
    </lineage>
</organism>
<evidence type="ECO:0000313" key="3">
    <source>
        <dbReference type="Proteomes" id="UP000824093"/>
    </source>
</evidence>
<proteinExistence type="predicted"/>
<gene>
    <name evidence="2" type="ORF">IAB70_04020</name>
</gene>
<comment type="caution">
    <text evidence="2">The sequence shown here is derived from an EMBL/GenBank/DDBJ whole genome shotgun (WGS) entry which is preliminary data.</text>
</comment>
<keyword evidence="1" id="KW-0472">Membrane</keyword>
<sequence length="501" mass="59691">MKKRKRIMIIAIIVIVIIIGLIIYLASYNRKKEYTSVEDFSTVKEVLEYLGCNYIRTEKGKEEFEEDIYVEFNHDLYENNISNERFFNNLIGLVTRVNSYKSMRLIDQKREITIEIYCDTNNGILEKYTINGIEDYFSKQNSKENVENYQAERTINAEINSKEILTAIQNKWTTTDVNFGSKESDFENYEIYFEEGIEVRTVSSKIFNIVFNEKYLNSVINGIRVGTSLEEVEKILGEPLWRENDVKMIGYKTKEMYIFFSEKEISIYRIDKQNNEEFNNLLEKYVEDSDFQSFTNQLTTIWSDYDNYISNENGYELCYTLKGIKIQVSSANKDGIHIYSNYQDANNEKLKNMMDTGKVYFDTDENLVYLNEINRIAEQRNRNYFYDSFYEYEEKEKNLGNSQLFSYYIERYDDNTIEKIRFLSQNGEYANNELKANINTYAWLNDRKFIYSIAYQGIYIYDPIERTSEVLIEQNEEFNIQGIEEGNILKYDDKKVKIEIR</sequence>
<reference evidence="2" key="1">
    <citation type="submission" date="2020-10" db="EMBL/GenBank/DDBJ databases">
        <authorList>
            <person name="Gilroy R."/>
        </authorList>
    </citation>
    <scope>NUCLEOTIDE SEQUENCE</scope>
    <source>
        <strain evidence="2">CHK195-15760</strain>
    </source>
</reference>
<keyword evidence="1" id="KW-1133">Transmembrane helix</keyword>
<evidence type="ECO:0000313" key="2">
    <source>
        <dbReference type="EMBL" id="HIU51773.1"/>
    </source>
</evidence>
<feature type="transmembrane region" description="Helical" evidence="1">
    <location>
        <begin position="7"/>
        <end position="26"/>
    </location>
</feature>
<protein>
    <submittedName>
        <fullName evidence="2">Uncharacterized protein</fullName>
    </submittedName>
</protein>
<name>A0A9D1S9W2_9FIRM</name>
<evidence type="ECO:0000256" key="1">
    <source>
        <dbReference type="SAM" id="Phobius"/>
    </source>
</evidence>
<dbReference type="Proteomes" id="UP000824093">
    <property type="component" value="Unassembled WGS sequence"/>
</dbReference>
<keyword evidence="1" id="KW-0812">Transmembrane</keyword>